<organism evidence="6 7">
    <name type="scientific">Thalassobaculum fulvum</name>
    <dbReference type="NCBI Taxonomy" id="1633335"/>
    <lineage>
        <taxon>Bacteria</taxon>
        <taxon>Pseudomonadati</taxon>
        <taxon>Pseudomonadota</taxon>
        <taxon>Alphaproteobacteria</taxon>
        <taxon>Rhodospirillales</taxon>
        <taxon>Thalassobaculaceae</taxon>
        <taxon>Thalassobaculum</taxon>
    </lineage>
</organism>
<evidence type="ECO:0000259" key="4">
    <source>
        <dbReference type="Pfam" id="PF25954"/>
    </source>
</evidence>
<evidence type="ECO:0000259" key="5">
    <source>
        <dbReference type="Pfam" id="PF25989"/>
    </source>
</evidence>
<feature type="domain" description="YknX-like C-terminal permuted SH3-like" evidence="5">
    <location>
        <begin position="278"/>
        <end position="344"/>
    </location>
</feature>
<dbReference type="Pfam" id="PF25917">
    <property type="entry name" value="BSH_RND"/>
    <property type="match status" value="1"/>
</dbReference>
<evidence type="ECO:0000313" key="6">
    <source>
        <dbReference type="EMBL" id="GHD40403.1"/>
    </source>
</evidence>
<dbReference type="Gene3D" id="2.40.50.100">
    <property type="match status" value="1"/>
</dbReference>
<evidence type="ECO:0000259" key="3">
    <source>
        <dbReference type="Pfam" id="PF25917"/>
    </source>
</evidence>
<name>A0A919CMV2_9PROT</name>
<comment type="similarity">
    <text evidence="1">Belongs to the membrane fusion protein (MFP) (TC 8.A.1) family.</text>
</comment>
<evidence type="ECO:0000313" key="7">
    <source>
        <dbReference type="Proteomes" id="UP000630353"/>
    </source>
</evidence>
<keyword evidence="2" id="KW-0175">Coiled coil</keyword>
<dbReference type="Pfam" id="PF25954">
    <property type="entry name" value="Beta-barrel_RND_2"/>
    <property type="match status" value="1"/>
</dbReference>
<dbReference type="InterPro" id="IPR006143">
    <property type="entry name" value="RND_pump_MFP"/>
</dbReference>
<dbReference type="GO" id="GO:1990281">
    <property type="term" value="C:efflux pump complex"/>
    <property type="evidence" value="ECO:0007669"/>
    <property type="project" value="TreeGrafter"/>
</dbReference>
<feature type="domain" description="CusB-like beta-barrel" evidence="4">
    <location>
        <begin position="197"/>
        <end position="269"/>
    </location>
</feature>
<accession>A0A919CMV2</accession>
<dbReference type="Gene3D" id="2.40.420.20">
    <property type="match status" value="1"/>
</dbReference>
<dbReference type="PANTHER" id="PTHR30469">
    <property type="entry name" value="MULTIDRUG RESISTANCE PROTEIN MDTA"/>
    <property type="match status" value="1"/>
</dbReference>
<dbReference type="Gene3D" id="1.10.287.470">
    <property type="entry name" value="Helix hairpin bin"/>
    <property type="match status" value="1"/>
</dbReference>
<evidence type="ECO:0000256" key="1">
    <source>
        <dbReference type="ARBA" id="ARBA00009477"/>
    </source>
</evidence>
<dbReference type="Proteomes" id="UP000630353">
    <property type="component" value="Unassembled WGS sequence"/>
</dbReference>
<dbReference type="InterPro" id="IPR058625">
    <property type="entry name" value="MdtA-like_BSH"/>
</dbReference>
<dbReference type="Gene3D" id="2.40.30.170">
    <property type="match status" value="1"/>
</dbReference>
<dbReference type="Pfam" id="PF25989">
    <property type="entry name" value="YknX_C"/>
    <property type="match status" value="1"/>
</dbReference>
<dbReference type="EMBL" id="BMZS01000001">
    <property type="protein sequence ID" value="GHD40403.1"/>
    <property type="molecule type" value="Genomic_DNA"/>
</dbReference>
<keyword evidence="7" id="KW-1185">Reference proteome</keyword>
<reference evidence="6" key="2">
    <citation type="submission" date="2020-09" db="EMBL/GenBank/DDBJ databases">
        <authorList>
            <person name="Sun Q."/>
            <person name="Kim S."/>
        </authorList>
    </citation>
    <scope>NUCLEOTIDE SEQUENCE</scope>
    <source>
        <strain evidence="6">KCTC 42651</strain>
    </source>
</reference>
<dbReference type="NCBIfam" id="TIGR01730">
    <property type="entry name" value="RND_mfp"/>
    <property type="match status" value="1"/>
</dbReference>
<sequence length="356" mass="37317">MGLVAVVALVGGTFWLRHSSHPVGEAKAATGPKRAGVAVETAAAAVDTVVEDIRAFGTLVANESVVVSPEIPGRVARINFQEAERVEAGQVLVELDAEILKAELARAQSDLALARANSERASTLARQGTGTLRARDEASAAYQAAQANLVLAEARLSKSVITAPFAGVVGFRAISVGAYVSPGDRIVELASIDPLKVEFRVSEVFLPHLKVGLPVRMTVDARPGESIDGEIVAVDPIVDVNGRAVRLRAHVRNPEGRLLPGMFARIRIVVEERPQAVLVPEAAVFRADGGLFVYRVDGGKAVRTAVAIGRRLPGRVEVLDGIDRDTVVVTAGHQRLRDGSKVVVVSGPGAAGAGDS</sequence>
<feature type="domain" description="Multidrug resistance protein MdtA-like barrel-sandwich hybrid" evidence="3">
    <location>
        <begin position="64"/>
        <end position="184"/>
    </location>
</feature>
<dbReference type="GO" id="GO:0015562">
    <property type="term" value="F:efflux transmembrane transporter activity"/>
    <property type="evidence" value="ECO:0007669"/>
    <property type="project" value="TreeGrafter"/>
</dbReference>
<dbReference type="AlphaFoldDB" id="A0A919CMV2"/>
<evidence type="ECO:0000256" key="2">
    <source>
        <dbReference type="SAM" id="Coils"/>
    </source>
</evidence>
<dbReference type="InterPro" id="IPR058792">
    <property type="entry name" value="Beta-barrel_RND_2"/>
</dbReference>
<dbReference type="SUPFAM" id="SSF111369">
    <property type="entry name" value="HlyD-like secretion proteins"/>
    <property type="match status" value="1"/>
</dbReference>
<feature type="coiled-coil region" evidence="2">
    <location>
        <begin position="97"/>
        <end position="155"/>
    </location>
</feature>
<dbReference type="InterPro" id="IPR058637">
    <property type="entry name" value="YknX-like_C"/>
</dbReference>
<protein>
    <submittedName>
        <fullName evidence="6">MexH family multidrug efflux RND transporter periplasmic adaptor subunit</fullName>
    </submittedName>
</protein>
<proteinExistence type="inferred from homology"/>
<comment type="caution">
    <text evidence="6">The sequence shown here is derived from an EMBL/GenBank/DDBJ whole genome shotgun (WGS) entry which is preliminary data.</text>
</comment>
<gene>
    <name evidence="6" type="ORF">GCM10017083_03640</name>
</gene>
<dbReference type="PANTHER" id="PTHR30469:SF11">
    <property type="entry name" value="BLL4320 PROTEIN"/>
    <property type="match status" value="1"/>
</dbReference>
<dbReference type="FunFam" id="2.40.30.170:FF:000010">
    <property type="entry name" value="Efflux RND transporter periplasmic adaptor subunit"/>
    <property type="match status" value="1"/>
</dbReference>
<reference evidence="6" key="1">
    <citation type="journal article" date="2014" name="Int. J. Syst. Evol. Microbiol.">
        <title>Complete genome sequence of Corynebacterium casei LMG S-19264T (=DSM 44701T), isolated from a smear-ripened cheese.</title>
        <authorList>
            <consortium name="US DOE Joint Genome Institute (JGI-PGF)"/>
            <person name="Walter F."/>
            <person name="Albersmeier A."/>
            <person name="Kalinowski J."/>
            <person name="Ruckert C."/>
        </authorList>
    </citation>
    <scope>NUCLEOTIDE SEQUENCE</scope>
    <source>
        <strain evidence="6">KCTC 42651</strain>
    </source>
</reference>